<protein>
    <submittedName>
        <fullName evidence="1">Uncharacterized protein</fullName>
    </submittedName>
</protein>
<evidence type="ECO:0000313" key="2">
    <source>
        <dbReference type="Proteomes" id="UP001458880"/>
    </source>
</evidence>
<organism evidence="1 2">
    <name type="scientific">Popillia japonica</name>
    <name type="common">Japanese beetle</name>
    <dbReference type="NCBI Taxonomy" id="7064"/>
    <lineage>
        <taxon>Eukaryota</taxon>
        <taxon>Metazoa</taxon>
        <taxon>Ecdysozoa</taxon>
        <taxon>Arthropoda</taxon>
        <taxon>Hexapoda</taxon>
        <taxon>Insecta</taxon>
        <taxon>Pterygota</taxon>
        <taxon>Neoptera</taxon>
        <taxon>Endopterygota</taxon>
        <taxon>Coleoptera</taxon>
        <taxon>Polyphaga</taxon>
        <taxon>Scarabaeiformia</taxon>
        <taxon>Scarabaeidae</taxon>
        <taxon>Rutelinae</taxon>
        <taxon>Popillia</taxon>
    </lineage>
</organism>
<keyword evidence="2" id="KW-1185">Reference proteome</keyword>
<dbReference type="AlphaFoldDB" id="A0AAW1JVL6"/>
<reference evidence="1 2" key="1">
    <citation type="journal article" date="2024" name="BMC Genomics">
        <title>De novo assembly and annotation of Popillia japonica's genome with initial clues to its potential as an invasive pest.</title>
        <authorList>
            <person name="Cucini C."/>
            <person name="Boschi S."/>
            <person name="Funari R."/>
            <person name="Cardaioli E."/>
            <person name="Iannotti N."/>
            <person name="Marturano G."/>
            <person name="Paoli F."/>
            <person name="Bruttini M."/>
            <person name="Carapelli A."/>
            <person name="Frati F."/>
            <person name="Nardi F."/>
        </authorList>
    </citation>
    <scope>NUCLEOTIDE SEQUENCE [LARGE SCALE GENOMIC DNA]</scope>
    <source>
        <strain evidence="1">DMR45628</strain>
    </source>
</reference>
<gene>
    <name evidence="1" type="ORF">QE152_g27376</name>
</gene>
<evidence type="ECO:0000313" key="1">
    <source>
        <dbReference type="EMBL" id="KAK9708150.1"/>
    </source>
</evidence>
<comment type="caution">
    <text evidence="1">The sequence shown here is derived from an EMBL/GenBank/DDBJ whole genome shotgun (WGS) entry which is preliminary data.</text>
</comment>
<name>A0AAW1JVL6_POPJA</name>
<dbReference type="Proteomes" id="UP001458880">
    <property type="component" value="Unassembled WGS sequence"/>
</dbReference>
<proteinExistence type="predicted"/>
<sequence length="153" mass="17168">MTRQVKFLEVQLGSKLDFKDHINQVKRKANIMKCLAGVTWGADLLGLLSIYHAMVRSHIDYAVHLIPGFNRVMLESLQRIQNAGLRIAVGAMRSTPVVALHAEACVLPISYRLQFLTANFVVKPVVALHAEACVLPISYRLQFLTANFVVKHY</sequence>
<dbReference type="EMBL" id="JASPKY010000335">
    <property type="protein sequence ID" value="KAK9708150.1"/>
    <property type="molecule type" value="Genomic_DNA"/>
</dbReference>
<accession>A0AAW1JVL6</accession>